<comment type="catalytic activity">
    <reaction evidence="7">
        <text>L-aspartate + 2-oxoglutarate = oxaloacetate + L-glutamate</text>
        <dbReference type="Rhea" id="RHEA:21824"/>
        <dbReference type="ChEBI" id="CHEBI:16452"/>
        <dbReference type="ChEBI" id="CHEBI:16810"/>
        <dbReference type="ChEBI" id="CHEBI:29985"/>
        <dbReference type="ChEBI" id="CHEBI:29991"/>
        <dbReference type="EC" id="2.6.1.1"/>
    </reaction>
</comment>
<dbReference type="SUPFAM" id="SSF53383">
    <property type="entry name" value="PLP-dependent transferases"/>
    <property type="match status" value="1"/>
</dbReference>
<dbReference type="GO" id="GO:0004069">
    <property type="term" value="F:L-aspartate:2-oxoglutarate aminotransferase activity"/>
    <property type="evidence" value="ECO:0007669"/>
    <property type="project" value="UniProtKB-EC"/>
</dbReference>
<dbReference type="PRINTS" id="PR00799">
    <property type="entry name" value="TRANSAMINASE"/>
</dbReference>
<dbReference type="EC" id="2.6.1.1" evidence="7"/>
<dbReference type="InterPro" id="IPR015421">
    <property type="entry name" value="PyrdxlP-dep_Trfase_major"/>
</dbReference>
<keyword evidence="4 7" id="KW-0032">Aminotransferase</keyword>
<accession>A0A8K0R3C0</accession>
<dbReference type="InterPro" id="IPR000796">
    <property type="entry name" value="Asp_trans"/>
</dbReference>
<dbReference type="InterPro" id="IPR004839">
    <property type="entry name" value="Aminotransferase_I/II_large"/>
</dbReference>
<evidence type="ECO:0000256" key="2">
    <source>
        <dbReference type="ARBA" id="ARBA00007441"/>
    </source>
</evidence>
<dbReference type="FunFam" id="3.40.640.10:FF:000066">
    <property type="entry name" value="Aspartate aminotransferase"/>
    <property type="match status" value="1"/>
</dbReference>
<keyword evidence="6" id="KW-0663">Pyridoxal phosphate</keyword>
<dbReference type="Pfam" id="PF00155">
    <property type="entry name" value="Aminotran_1_2"/>
    <property type="match status" value="1"/>
</dbReference>
<organism evidence="9 10">
    <name type="scientific">Paraphoma chrysanthemicola</name>
    <dbReference type="NCBI Taxonomy" id="798071"/>
    <lineage>
        <taxon>Eukaryota</taxon>
        <taxon>Fungi</taxon>
        <taxon>Dikarya</taxon>
        <taxon>Ascomycota</taxon>
        <taxon>Pezizomycotina</taxon>
        <taxon>Dothideomycetes</taxon>
        <taxon>Pleosporomycetidae</taxon>
        <taxon>Pleosporales</taxon>
        <taxon>Pleosporineae</taxon>
        <taxon>Phaeosphaeriaceae</taxon>
        <taxon>Paraphoma</taxon>
    </lineage>
</organism>
<comment type="miscellaneous">
    <text evidence="7">In eukaryotes there are cytoplasmic, mitochondrial and chloroplastic isozymes.</text>
</comment>
<evidence type="ECO:0000256" key="3">
    <source>
        <dbReference type="ARBA" id="ARBA00011738"/>
    </source>
</evidence>
<evidence type="ECO:0000256" key="6">
    <source>
        <dbReference type="ARBA" id="ARBA00022898"/>
    </source>
</evidence>
<feature type="domain" description="Aminotransferase class I/classII large" evidence="8">
    <location>
        <begin position="31"/>
        <end position="405"/>
    </location>
</feature>
<gene>
    <name evidence="9" type="ORF">FB567DRAFT_78284</name>
</gene>
<comment type="caution">
    <text evidence="9">The sequence shown here is derived from an EMBL/GenBank/DDBJ whole genome shotgun (WGS) entry which is preliminary data.</text>
</comment>
<protein>
    <recommendedName>
        <fullName evidence="7">Aspartate aminotransferase</fullName>
        <ecNumber evidence="7">2.6.1.1</ecNumber>
    </recommendedName>
</protein>
<reference evidence="9" key="1">
    <citation type="journal article" date="2021" name="Nat. Commun.">
        <title>Genetic determinants of endophytism in the Arabidopsis root mycobiome.</title>
        <authorList>
            <person name="Mesny F."/>
            <person name="Miyauchi S."/>
            <person name="Thiergart T."/>
            <person name="Pickel B."/>
            <person name="Atanasova L."/>
            <person name="Karlsson M."/>
            <person name="Huettel B."/>
            <person name="Barry K.W."/>
            <person name="Haridas S."/>
            <person name="Chen C."/>
            <person name="Bauer D."/>
            <person name="Andreopoulos W."/>
            <person name="Pangilinan J."/>
            <person name="LaButti K."/>
            <person name="Riley R."/>
            <person name="Lipzen A."/>
            <person name="Clum A."/>
            <person name="Drula E."/>
            <person name="Henrissat B."/>
            <person name="Kohler A."/>
            <person name="Grigoriev I.V."/>
            <person name="Martin F.M."/>
            <person name="Hacquard S."/>
        </authorList>
    </citation>
    <scope>NUCLEOTIDE SEQUENCE</scope>
    <source>
        <strain evidence="9">MPI-SDFR-AT-0120</strain>
    </source>
</reference>
<dbReference type="InterPro" id="IPR015424">
    <property type="entry name" value="PyrdxlP-dep_Trfase"/>
</dbReference>
<sequence>MSKSYLDLLATPADGAFGLIASFDVDPRPRKVSLIAGAYRDENGEPWILPSVQQAKARLSTTETHEYLGIAGSSTLTNQAKILTFGSNLASTLDKSIVSIQTVSGTGANHLLALFLTLNLRPNRVFIPNPTWINHHGIWAQTDTPRVEYPYYDAETRGVDMPGMLRVLETAEPNDIVILQACAHNPTGIDLSHTQWKQIAQLCKRKNICVLFDAAYQGFASGDVDADAWAIRHFVQTLILDPDVSVSYPGVCVAQSFSKNFGLYGERVGALHIVAPRGTDTEGAKSALMSLARVEYSNPPRYGAAIVSAILSSPSLFAQWKADLVTMSSRIKQMRTRLREELELENVIGEWGFIENQIGMFSYLGLGKKEVGRLREECGVYLLESGRASLCGLNEGNVGYVARAIGEIVGRRNKEEDVRL</sequence>
<proteinExistence type="inferred from homology"/>
<evidence type="ECO:0000313" key="9">
    <source>
        <dbReference type="EMBL" id="KAH7084252.1"/>
    </source>
</evidence>
<comment type="similarity">
    <text evidence="2">Belongs to the class-I pyridoxal-phosphate-dependent aminotransferase family.</text>
</comment>
<dbReference type="EMBL" id="JAGMVJ010000012">
    <property type="protein sequence ID" value="KAH7084252.1"/>
    <property type="molecule type" value="Genomic_DNA"/>
</dbReference>
<evidence type="ECO:0000259" key="8">
    <source>
        <dbReference type="Pfam" id="PF00155"/>
    </source>
</evidence>
<evidence type="ECO:0000256" key="5">
    <source>
        <dbReference type="ARBA" id="ARBA00022679"/>
    </source>
</evidence>
<name>A0A8K0R3C0_9PLEO</name>
<dbReference type="GO" id="GO:0030170">
    <property type="term" value="F:pyridoxal phosphate binding"/>
    <property type="evidence" value="ECO:0007669"/>
    <property type="project" value="InterPro"/>
</dbReference>
<dbReference type="PANTHER" id="PTHR11879:SF20">
    <property type="entry name" value="ASPARTATE AMINOTRANSFERASE"/>
    <property type="match status" value="1"/>
</dbReference>
<dbReference type="PANTHER" id="PTHR11879">
    <property type="entry name" value="ASPARTATE AMINOTRANSFERASE"/>
    <property type="match status" value="1"/>
</dbReference>
<dbReference type="PROSITE" id="PS00105">
    <property type="entry name" value="AA_TRANSFER_CLASS_1"/>
    <property type="match status" value="1"/>
</dbReference>
<dbReference type="GO" id="GO:0005829">
    <property type="term" value="C:cytosol"/>
    <property type="evidence" value="ECO:0007669"/>
    <property type="project" value="TreeGrafter"/>
</dbReference>
<dbReference type="GO" id="GO:0006532">
    <property type="term" value="P:aspartate biosynthetic process"/>
    <property type="evidence" value="ECO:0007669"/>
    <property type="project" value="TreeGrafter"/>
</dbReference>
<dbReference type="CDD" id="cd00609">
    <property type="entry name" value="AAT_like"/>
    <property type="match status" value="1"/>
</dbReference>
<dbReference type="Gene3D" id="3.40.640.10">
    <property type="entry name" value="Type I PLP-dependent aspartate aminotransferase-like (Major domain)"/>
    <property type="match status" value="1"/>
</dbReference>
<comment type="subunit">
    <text evidence="3 7">Homodimer.</text>
</comment>
<dbReference type="InterPro" id="IPR004838">
    <property type="entry name" value="NHTrfase_class1_PyrdxlP-BS"/>
</dbReference>
<evidence type="ECO:0000256" key="7">
    <source>
        <dbReference type="RuleBase" id="RU000480"/>
    </source>
</evidence>
<dbReference type="InterPro" id="IPR015422">
    <property type="entry name" value="PyrdxlP-dep_Trfase_small"/>
</dbReference>
<evidence type="ECO:0000256" key="1">
    <source>
        <dbReference type="ARBA" id="ARBA00001933"/>
    </source>
</evidence>
<keyword evidence="5 7" id="KW-0808">Transferase</keyword>
<dbReference type="NCBIfam" id="NF006719">
    <property type="entry name" value="PRK09257.1"/>
    <property type="match status" value="1"/>
</dbReference>
<keyword evidence="10" id="KW-1185">Reference proteome</keyword>
<dbReference type="Proteomes" id="UP000813461">
    <property type="component" value="Unassembled WGS sequence"/>
</dbReference>
<dbReference type="OrthoDB" id="550424at2759"/>
<evidence type="ECO:0000256" key="4">
    <source>
        <dbReference type="ARBA" id="ARBA00022576"/>
    </source>
</evidence>
<dbReference type="Gene3D" id="3.90.1150.10">
    <property type="entry name" value="Aspartate Aminotransferase, domain 1"/>
    <property type="match status" value="1"/>
</dbReference>
<dbReference type="AlphaFoldDB" id="A0A8K0R3C0"/>
<evidence type="ECO:0000313" key="10">
    <source>
        <dbReference type="Proteomes" id="UP000813461"/>
    </source>
</evidence>
<comment type="cofactor">
    <cofactor evidence="1">
        <name>pyridoxal 5'-phosphate</name>
        <dbReference type="ChEBI" id="CHEBI:597326"/>
    </cofactor>
</comment>